<sequence length="117" mass="12412">AYTGAGNVDPFTSSAPVVTFFPQQSYVTFAAGNSAGAVKKVTEFNQKDDLPETGRLNPAELAAIPNMVTKAGAGVDVSLHTRVVKKLLAWPECYIFPGVDVLRLVVLTEEGARMVAT</sequence>
<dbReference type="RefSeq" id="XP_014143903.1">
    <property type="nucleotide sequence ID" value="XM_014288428.1"/>
</dbReference>
<organism evidence="2 3">
    <name type="scientific">Sphaeroforma arctica JP610</name>
    <dbReference type="NCBI Taxonomy" id="667725"/>
    <lineage>
        <taxon>Eukaryota</taxon>
        <taxon>Ichthyosporea</taxon>
        <taxon>Ichthyophonida</taxon>
        <taxon>Sphaeroforma</taxon>
    </lineage>
</organism>
<keyword evidence="3" id="KW-1185">Reference proteome</keyword>
<dbReference type="InterPro" id="IPR013535">
    <property type="entry name" value="PUL_dom"/>
</dbReference>
<dbReference type="OrthoDB" id="10265988at2759"/>
<accession>A0A0L0F023</accession>
<feature type="domain" description="PUL" evidence="1">
    <location>
        <begin position="19"/>
        <end position="117"/>
    </location>
</feature>
<dbReference type="Pfam" id="PF08324">
    <property type="entry name" value="PUL"/>
    <property type="match status" value="1"/>
</dbReference>
<dbReference type="AlphaFoldDB" id="A0A0L0F023"/>
<gene>
    <name evidence="2" type="ORF">SARC_17476</name>
</gene>
<dbReference type="PROSITE" id="PS51396">
    <property type="entry name" value="PUL"/>
    <property type="match status" value="1"/>
</dbReference>
<dbReference type="GeneID" id="25917980"/>
<reference evidence="2 3" key="1">
    <citation type="submission" date="2011-02" db="EMBL/GenBank/DDBJ databases">
        <title>The Genome Sequence of Sphaeroforma arctica JP610.</title>
        <authorList>
            <consortium name="The Broad Institute Genome Sequencing Platform"/>
            <person name="Russ C."/>
            <person name="Cuomo C."/>
            <person name="Young S.K."/>
            <person name="Zeng Q."/>
            <person name="Gargeya S."/>
            <person name="Alvarado L."/>
            <person name="Berlin A."/>
            <person name="Chapman S.B."/>
            <person name="Chen Z."/>
            <person name="Freedman E."/>
            <person name="Gellesch M."/>
            <person name="Goldberg J."/>
            <person name="Griggs A."/>
            <person name="Gujja S."/>
            <person name="Heilman E."/>
            <person name="Heiman D."/>
            <person name="Howarth C."/>
            <person name="Mehta T."/>
            <person name="Neiman D."/>
            <person name="Pearson M."/>
            <person name="Roberts A."/>
            <person name="Saif S."/>
            <person name="Shea T."/>
            <person name="Shenoy N."/>
            <person name="Sisk P."/>
            <person name="Stolte C."/>
            <person name="Sykes S."/>
            <person name="White J."/>
            <person name="Yandava C."/>
            <person name="Burger G."/>
            <person name="Gray M.W."/>
            <person name="Holland P.W.H."/>
            <person name="King N."/>
            <person name="Lang F.B.F."/>
            <person name="Roger A.J."/>
            <person name="Ruiz-Trillo I."/>
            <person name="Haas B."/>
            <person name="Nusbaum C."/>
            <person name="Birren B."/>
        </authorList>
    </citation>
    <scope>NUCLEOTIDE SEQUENCE [LARGE SCALE GENOMIC DNA]</scope>
    <source>
        <strain evidence="2 3">JP610</strain>
    </source>
</reference>
<dbReference type="Gene3D" id="1.25.10.10">
    <property type="entry name" value="Leucine-rich Repeat Variant"/>
    <property type="match status" value="1"/>
</dbReference>
<dbReference type="InterPro" id="IPR011989">
    <property type="entry name" value="ARM-like"/>
</dbReference>
<protein>
    <recommendedName>
        <fullName evidence="1">PUL domain-containing protein</fullName>
    </recommendedName>
</protein>
<evidence type="ECO:0000313" key="3">
    <source>
        <dbReference type="Proteomes" id="UP000054560"/>
    </source>
</evidence>
<feature type="non-terminal residue" evidence="2">
    <location>
        <position position="117"/>
    </location>
</feature>
<name>A0A0L0F023_9EUKA</name>
<evidence type="ECO:0000259" key="1">
    <source>
        <dbReference type="PROSITE" id="PS51396"/>
    </source>
</evidence>
<dbReference type="STRING" id="667725.A0A0L0F023"/>
<feature type="non-terminal residue" evidence="2">
    <location>
        <position position="1"/>
    </location>
</feature>
<proteinExistence type="predicted"/>
<dbReference type="EMBL" id="KQ252508">
    <property type="protein sequence ID" value="KNC70001.1"/>
    <property type="molecule type" value="Genomic_DNA"/>
</dbReference>
<dbReference type="Proteomes" id="UP000054560">
    <property type="component" value="Unassembled WGS sequence"/>
</dbReference>
<evidence type="ECO:0000313" key="2">
    <source>
        <dbReference type="EMBL" id="KNC70001.1"/>
    </source>
</evidence>